<dbReference type="AlphaFoldDB" id="A0A9R1SZM5"/>
<dbReference type="InterPro" id="IPR024705">
    <property type="entry name" value="Ssp411"/>
</dbReference>
<dbReference type="Proteomes" id="UP000694866">
    <property type="component" value="Unplaced"/>
</dbReference>
<proteinExistence type="predicted"/>
<dbReference type="Pfam" id="PF03190">
    <property type="entry name" value="Thioredox_DsbH"/>
    <property type="match status" value="1"/>
</dbReference>
<dbReference type="PANTHER" id="PTHR42899">
    <property type="entry name" value="SPERMATOGENESIS-ASSOCIATED PROTEIN 20"/>
    <property type="match status" value="1"/>
</dbReference>
<dbReference type="SUPFAM" id="SSF48208">
    <property type="entry name" value="Six-hairpin glycosidases"/>
    <property type="match status" value="1"/>
</dbReference>
<name>A0A9R1SZM5_9HYME</name>
<dbReference type="CDD" id="cd02955">
    <property type="entry name" value="SSP411"/>
    <property type="match status" value="1"/>
</dbReference>
<reference evidence="3" key="1">
    <citation type="submission" date="2025-08" db="UniProtKB">
        <authorList>
            <consortium name="RefSeq"/>
        </authorList>
    </citation>
    <scope>IDENTIFICATION</scope>
    <source>
        <strain evidence="3">USDA-PBARC FA_bdor</strain>
        <tissue evidence="3">Whole organism</tissue>
    </source>
</reference>
<evidence type="ECO:0000259" key="1">
    <source>
        <dbReference type="Pfam" id="PF03190"/>
    </source>
</evidence>
<dbReference type="Gene3D" id="3.40.30.10">
    <property type="entry name" value="Glutaredoxin"/>
    <property type="match status" value="1"/>
</dbReference>
<dbReference type="InterPro" id="IPR036249">
    <property type="entry name" value="Thioredoxin-like_sf"/>
</dbReference>
<evidence type="ECO:0000313" key="3">
    <source>
        <dbReference type="RefSeq" id="XP_011299975.1"/>
    </source>
</evidence>
<keyword evidence="2" id="KW-1185">Reference proteome</keyword>
<dbReference type="OrthoDB" id="1923667at2759"/>
<dbReference type="SUPFAM" id="SSF52833">
    <property type="entry name" value="Thioredoxin-like"/>
    <property type="match status" value="1"/>
</dbReference>
<dbReference type="PANTHER" id="PTHR42899:SF1">
    <property type="entry name" value="SPERMATOGENESIS-ASSOCIATED PROTEIN 20"/>
    <property type="match status" value="1"/>
</dbReference>
<evidence type="ECO:0000313" key="2">
    <source>
        <dbReference type="Proteomes" id="UP000694866"/>
    </source>
</evidence>
<feature type="domain" description="Spermatogenesis-associated protein 20-like TRX" evidence="1">
    <location>
        <begin position="59"/>
        <end position="219"/>
    </location>
</feature>
<gene>
    <name evidence="3" type="primary">LOC105264659</name>
</gene>
<dbReference type="InterPro" id="IPR012341">
    <property type="entry name" value="6hp_glycosidase-like_sf"/>
</dbReference>
<protein>
    <submittedName>
        <fullName evidence="3">Spermatogenesis-associated protein 20 isoform X1</fullName>
    </submittedName>
</protein>
<dbReference type="PIRSF" id="PIRSF006402">
    <property type="entry name" value="UCP006402_thioredoxin"/>
    <property type="match status" value="1"/>
</dbReference>
<dbReference type="RefSeq" id="XP_011299975.1">
    <property type="nucleotide sequence ID" value="XM_011301673.1"/>
</dbReference>
<sequence length="778" mass="88248">MICGRCFFSAIRCLSETSNIQSALKRPGVYRATFLSAESKRVVVVPFLAMASGSPPGRNKLALEKSPYLLQHASNPVDWYPWCDEALEKARQEDKLIFLSVGYSTCHWCHVMERESFENESTAQILNQHFVSIKVDREERPDLDKIYMSFIEYMSGHGGWPISIFLTPTLIPVIGGTYFPPEDKFGRPSFKTVLLMVANMWLENKQQLIREGSEILKKIEKSNEGERESLNPVDCANKCLRMLISAFDPEFGGFNGGPKFPRPSDLDFLFHMYARDPNGVLGKKCLDMCTTTLTKIANGGIHDHVGQGFCRYAVDDKWHVPHFEKMLYDQGRLLKTYATAFLATKDEFYSEVVEDIVTYVTRDLRHKDGGYYTAEDADSLPSPGSKEKKEGAFYVWTFQEISDLLTKRIKGELSLKDIYSYHYGVKQDSNVQVHPHLHNEFAGKNVLIVYGSLEETAEHFEMGVDEVREYLKEANGILFQERLSRPRPQLDDKIITAWNGLMMSGLASAGAATSRKEYIQKAVETAQFIERYLMNEEKTVLFRCCYRGENDVIIQPGVPICGFHSDYAFVVQGLIDLYGATFDPHWLELAEKLQDIQDEFFWDSQVGGYFNTTNEEKDIVLRLKDSSDGSEPSSNSVAANNLLRLAALLDRSDYQEKARKIFEYFSVTLGKIPVYASELVSALLNSHDAATQLYIAGKRGAPDTEAFLDIIRDRLIPSKVLLLIDPDDSDSIVARKNELARKMKSHNGRATIYVCRHRTCSLPIVEPKQLKELLDSSN</sequence>
<organism evidence="2 3">
    <name type="scientific">Fopius arisanus</name>
    <dbReference type="NCBI Taxonomy" id="64838"/>
    <lineage>
        <taxon>Eukaryota</taxon>
        <taxon>Metazoa</taxon>
        <taxon>Ecdysozoa</taxon>
        <taxon>Arthropoda</taxon>
        <taxon>Hexapoda</taxon>
        <taxon>Insecta</taxon>
        <taxon>Pterygota</taxon>
        <taxon>Neoptera</taxon>
        <taxon>Endopterygota</taxon>
        <taxon>Hymenoptera</taxon>
        <taxon>Apocrita</taxon>
        <taxon>Ichneumonoidea</taxon>
        <taxon>Braconidae</taxon>
        <taxon>Opiinae</taxon>
        <taxon>Fopius</taxon>
    </lineage>
</organism>
<accession>A0A9R1SZM5</accession>
<dbReference type="InterPro" id="IPR004879">
    <property type="entry name" value="Ssp411-like_TRX"/>
</dbReference>
<dbReference type="GO" id="GO:0005975">
    <property type="term" value="P:carbohydrate metabolic process"/>
    <property type="evidence" value="ECO:0007669"/>
    <property type="project" value="InterPro"/>
</dbReference>
<dbReference type="GeneID" id="105264659"/>
<dbReference type="KEGG" id="fas:105264659"/>
<dbReference type="Gene3D" id="1.50.10.10">
    <property type="match status" value="2"/>
</dbReference>
<dbReference type="InterPro" id="IPR008928">
    <property type="entry name" value="6-hairpin_glycosidase_sf"/>
</dbReference>